<evidence type="ECO:0000256" key="5">
    <source>
        <dbReference type="ARBA" id="ARBA00022794"/>
    </source>
</evidence>
<comment type="similarity">
    <text evidence="2">Belongs to the CFAP206 family.</text>
</comment>
<reference evidence="10 11" key="1">
    <citation type="submission" date="2017-07" db="EMBL/GenBank/DDBJ databases">
        <authorList>
            <person name="Talla V."/>
            <person name="Backstrom N."/>
        </authorList>
    </citation>
    <scope>NUCLEOTIDE SEQUENCE [LARGE SCALE GENOMIC DNA]</scope>
</reference>
<proteinExistence type="inferred from homology"/>
<keyword evidence="8" id="KW-0966">Cell projection</keyword>
<gene>
    <name evidence="10" type="ORF">LSINAPIS_LOCUS851</name>
</gene>
<dbReference type="EMBL" id="FZQP02000082">
    <property type="protein sequence ID" value="VVC87183.1"/>
    <property type="molecule type" value="Genomic_DNA"/>
</dbReference>
<dbReference type="GO" id="GO:0003356">
    <property type="term" value="P:regulation of cilium beat frequency"/>
    <property type="evidence" value="ECO:0007669"/>
    <property type="project" value="TreeGrafter"/>
</dbReference>
<evidence type="ECO:0000256" key="4">
    <source>
        <dbReference type="ARBA" id="ARBA00022490"/>
    </source>
</evidence>
<comment type="function">
    <text evidence="9">Essential for sperm motility and is involved in the regulation of the beating frequency of motile cilia on the epithelial cells of the respiratory tract. Required for the establishment of radial spokes in sperm flagella.</text>
</comment>
<comment type="subcellular location">
    <subcellularLocation>
        <location evidence="1">Cytoplasm</location>
        <location evidence="1">Cytoskeleton</location>
        <location evidence="1">Cilium axoneme</location>
    </subcellularLocation>
</comment>
<dbReference type="PANTHER" id="PTHR21442">
    <property type="entry name" value="CILIA- AND FLAGELLA-ASSOCIATED PROTEIN 206"/>
    <property type="match status" value="1"/>
</dbReference>
<keyword evidence="11" id="KW-1185">Reference proteome</keyword>
<evidence type="ECO:0000256" key="2">
    <source>
        <dbReference type="ARBA" id="ARBA00010500"/>
    </source>
</evidence>
<accession>A0A5E4PN07</accession>
<dbReference type="Proteomes" id="UP000324832">
    <property type="component" value="Unassembled WGS sequence"/>
</dbReference>
<dbReference type="Pfam" id="PF12018">
    <property type="entry name" value="FAP206"/>
    <property type="match status" value="1"/>
</dbReference>
<evidence type="ECO:0000256" key="1">
    <source>
        <dbReference type="ARBA" id="ARBA00004430"/>
    </source>
</evidence>
<organism evidence="10 11">
    <name type="scientific">Leptidea sinapis</name>
    <dbReference type="NCBI Taxonomy" id="189913"/>
    <lineage>
        <taxon>Eukaryota</taxon>
        <taxon>Metazoa</taxon>
        <taxon>Ecdysozoa</taxon>
        <taxon>Arthropoda</taxon>
        <taxon>Hexapoda</taxon>
        <taxon>Insecta</taxon>
        <taxon>Pterygota</taxon>
        <taxon>Neoptera</taxon>
        <taxon>Endopterygota</taxon>
        <taxon>Lepidoptera</taxon>
        <taxon>Glossata</taxon>
        <taxon>Ditrysia</taxon>
        <taxon>Papilionoidea</taxon>
        <taxon>Pieridae</taxon>
        <taxon>Dismorphiinae</taxon>
        <taxon>Leptidea</taxon>
    </lineage>
</organism>
<dbReference type="AlphaFoldDB" id="A0A5E4PN07"/>
<dbReference type="GO" id="GO:0030030">
    <property type="term" value="P:cell projection organization"/>
    <property type="evidence" value="ECO:0007669"/>
    <property type="project" value="UniProtKB-KW"/>
</dbReference>
<keyword evidence="4" id="KW-0963">Cytoplasm</keyword>
<evidence type="ECO:0000256" key="9">
    <source>
        <dbReference type="ARBA" id="ARBA00045321"/>
    </source>
</evidence>
<evidence type="ECO:0000256" key="6">
    <source>
        <dbReference type="ARBA" id="ARBA00023069"/>
    </source>
</evidence>
<keyword evidence="5" id="KW-0970">Cilium biogenesis/degradation</keyword>
<evidence type="ECO:0000256" key="3">
    <source>
        <dbReference type="ARBA" id="ARBA00021602"/>
    </source>
</evidence>
<protein>
    <recommendedName>
        <fullName evidence="3">Cilia- and flagella-associated protein 206</fullName>
    </recommendedName>
</protein>
<dbReference type="InterPro" id="IPR021897">
    <property type="entry name" value="FAP206"/>
</dbReference>
<evidence type="ECO:0000256" key="8">
    <source>
        <dbReference type="ARBA" id="ARBA00023273"/>
    </source>
</evidence>
<evidence type="ECO:0000256" key="7">
    <source>
        <dbReference type="ARBA" id="ARBA00023212"/>
    </source>
</evidence>
<keyword evidence="6" id="KW-0969">Cilium</keyword>
<keyword evidence="7" id="KW-0206">Cytoskeleton</keyword>
<evidence type="ECO:0000313" key="11">
    <source>
        <dbReference type="Proteomes" id="UP000324832"/>
    </source>
</evidence>
<name>A0A5E4PN07_9NEOP</name>
<dbReference type="PANTHER" id="PTHR21442:SF0">
    <property type="entry name" value="CILIA- AND FLAGELLA-ASSOCIATED PROTEIN 206"/>
    <property type="match status" value="1"/>
</dbReference>
<dbReference type="GO" id="GO:0036064">
    <property type="term" value="C:ciliary basal body"/>
    <property type="evidence" value="ECO:0007669"/>
    <property type="project" value="TreeGrafter"/>
</dbReference>
<evidence type="ECO:0000313" key="10">
    <source>
        <dbReference type="EMBL" id="VVC87183.1"/>
    </source>
</evidence>
<dbReference type="GO" id="GO:0005930">
    <property type="term" value="C:axoneme"/>
    <property type="evidence" value="ECO:0007669"/>
    <property type="project" value="UniProtKB-SubCell"/>
</dbReference>
<sequence>MACNENVIKNIANEIARNCQSQSQTTVDPEFVIFLIDLLFLNPKYGKLFSKSISRNNLEYFVNQCVSMLTKSETSVNTMKMQFTMHTSYDTLQNLIDKHLSSIEQCLKPLIDEILDEDPDGDAMTKKLFRKISIYIILSSGLGNPGIITTLKDGLAALESIFSLDDLKVFVAMPKDEKRMQVEELMQVASGVRLFNRDLPFNLVDAGKACLASLSNSLIAVMQRVNTLTTAVTDSIAIQEETGNVVIDIPNNSSLTEDKYKQVFDLLAFNRQYEKFIRWLLSDVESMVHCGKQYVDRFRAALQEPLFAKLWQDWRCMQNIMYLVSTVSRLMTTLAGIQEQMKIPYPMVDMMLQGRSVVTEDQNAGLVNAEDRMSISSLQNYVAIDNLAPGERNPEFLGFCAVCLSVGALVPSNMKIGLIKHKDKLYALCTVRMALRFSKDPERYILEVVQYSRENPHLINLLDIRSELQRVRHIHTLVVRAQPKTKVCDRDVQTEAHPIESYIEKDYTWDLWEWKRRACQWASIVNCKTHSTQTHYSHLRSEIHCQTVHPRDKCLQTMRDAAVSTTNNGTFLWGLRGQLGDGQHNMELLVKHSPERQKA</sequence>